<feature type="domain" description="Holliday junction DNA helicase RuvA C-terminal" evidence="8">
    <location>
        <begin position="164"/>
        <end position="213"/>
    </location>
</feature>
<accession>A0A2W4W5Q7</accession>
<dbReference type="InterPro" id="IPR010994">
    <property type="entry name" value="RuvA_2-like"/>
</dbReference>
<reference evidence="9 10" key="1">
    <citation type="submission" date="2018-04" db="EMBL/GenBank/DDBJ databases">
        <authorList>
            <person name="Go L.Y."/>
            <person name="Mitchell J.A."/>
        </authorList>
    </citation>
    <scope>NUCLEOTIDE SEQUENCE [LARGE SCALE GENOMIC DNA]</scope>
    <source>
        <strain evidence="9">ULC066bin1</strain>
    </source>
</reference>
<dbReference type="NCBIfam" id="TIGR00084">
    <property type="entry name" value="ruvA"/>
    <property type="match status" value="1"/>
</dbReference>
<keyword evidence="4 6" id="KW-0233">DNA recombination</keyword>
<keyword evidence="2 6" id="KW-0227">DNA damage</keyword>
<dbReference type="GO" id="GO:0009378">
    <property type="term" value="F:four-way junction helicase activity"/>
    <property type="evidence" value="ECO:0007669"/>
    <property type="project" value="InterPro"/>
</dbReference>
<evidence type="ECO:0000256" key="2">
    <source>
        <dbReference type="ARBA" id="ARBA00022763"/>
    </source>
</evidence>
<dbReference type="InterPro" id="IPR000085">
    <property type="entry name" value="RuvA"/>
</dbReference>
<dbReference type="SUPFAM" id="SSF47781">
    <property type="entry name" value="RuvA domain 2-like"/>
    <property type="match status" value="1"/>
</dbReference>
<keyword evidence="5 6" id="KW-0234">DNA repair</keyword>
<evidence type="ECO:0000256" key="6">
    <source>
        <dbReference type="HAMAP-Rule" id="MF_00031"/>
    </source>
</evidence>
<evidence type="ECO:0000259" key="8">
    <source>
        <dbReference type="Pfam" id="PF07499"/>
    </source>
</evidence>
<evidence type="ECO:0000259" key="7">
    <source>
        <dbReference type="Pfam" id="PF01330"/>
    </source>
</evidence>
<comment type="domain">
    <text evidence="6">Has three domains with a flexible linker between the domains II and III and assumes an 'L' shape. Domain III is highly mobile and contacts RuvB.</text>
</comment>
<evidence type="ECO:0000256" key="3">
    <source>
        <dbReference type="ARBA" id="ARBA00023125"/>
    </source>
</evidence>
<comment type="similarity">
    <text evidence="6">Belongs to the RuvA family.</text>
</comment>
<organism evidence="9 10">
    <name type="scientific">Pseudanabaena frigida</name>
    <dbReference type="NCBI Taxonomy" id="945775"/>
    <lineage>
        <taxon>Bacteria</taxon>
        <taxon>Bacillati</taxon>
        <taxon>Cyanobacteriota</taxon>
        <taxon>Cyanophyceae</taxon>
        <taxon>Pseudanabaenales</taxon>
        <taxon>Pseudanabaenaceae</taxon>
        <taxon>Pseudanabaena</taxon>
    </lineage>
</organism>
<comment type="subcellular location">
    <subcellularLocation>
        <location evidence="6">Cytoplasm</location>
    </subcellularLocation>
</comment>
<dbReference type="InterPro" id="IPR012340">
    <property type="entry name" value="NA-bd_OB-fold"/>
</dbReference>
<comment type="caution">
    <text evidence="6">Lacks conserved residue(s) required for the propagation of feature annotation.</text>
</comment>
<dbReference type="Gene3D" id="1.10.150.20">
    <property type="entry name" value="5' to 3' exonuclease, C-terminal subdomain"/>
    <property type="match status" value="1"/>
</dbReference>
<dbReference type="GO" id="GO:0006310">
    <property type="term" value="P:DNA recombination"/>
    <property type="evidence" value="ECO:0007669"/>
    <property type="project" value="UniProtKB-UniRule"/>
</dbReference>
<dbReference type="GO" id="GO:0000400">
    <property type="term" value="F:four-way junction DNA binding"/>
    <property type="evidence" value="ECO:0007669"/>
    <property type="project" value="UniProtKB-UniRule"/>
</dbReference>
<keyword evidence="3 6" id="KW-0238">DNA-binding</keyword>
<proteinExistence type="inferred from homology"/>
<evidence type="ECO:0000313" key="10">
    <source>
        <dbReference type="Proteomes" id="UP000249467"/>
    </source>
</evidence>
<evidence type="ECO:0000256" key="5">
    <source>
        <dbReference type="ARBA" id="ARBA00023204"/>
    </source>
</evidence>
<feature type="domain" description="DNA helicase Holliday junction RuvA type" evidence="7">
    <location>
        <begin position="1"/>
        <end position="72"/>
    </location>
</feature>
<dbReference type="Gene3D" id="2.40.50.140">
    <property type="entry name" value="Nucleic acid-binding proteins"/>
    <property type="match status" value="1"/>
</dbReference>
<reference evidence="9 10" key="2">
    <citation type="submission" date="2018-06" db="EMBL/GenBank/DDBJ databases">
        <title>Metagenomic assembly of (sub)arctic Cyanobacteria and their associated microbiome from non-axenic cultures.</title>
        <authorList>
            <person name="Baurain D."/>
        </authorList>
    </citation>
    <scope>NUCLEOTIDE SEQUENCE [LARGE SCALE GENOMIC DNA]</scope>
    <source>
        <strain evidence="9">ULC066bin1</strain>
    </source>
</reference>
<dbReference type="Pfam" id="PF01330">
    <property type="entry name" value="RuvA_N"/>
    <property type="match status" value="1"/>
</dbReference>
<evidence type="ECO:0000256" key="1">
    <source>
        <dbReference type="ARBA" id="ARBA00022490"/>
    </source>
</evidence>
<evidence type="ECO:0000313" key="9">
    <source>
        <dbReference type="EMBL" id="PZO37319.1"/>
    </source>
</evidence>
<dbReference type="Proteomes" id="UP000249467">
    <property type="component" value="Unassembled WGS sequence"/>
</dbReference>
<gene>
    <name evidence="6" type="primary">ruvA</name>
    <name evidence="9" type="ORF">DCF19_19270</name>
</gene>
<evidence type="ECO:0000256" key="4">
    <source>
        <dbReference type="ARBA" id="ARBA00023172"/>
    </source>
</evidence>
<dbReference type="InterPro" id="IPR013849">
    <property type="entry name" value="DNA_helicase_Holl-junc_RuvA_I"/>
</dbReference>
<dbReference type="InterPro" id="IPR011114">
    <property type="entry name" value="RuvA_C"/>
</dbReference>
<dbReference type="Pfam" id="PF07499">
    <property type="entry name" value="RuvA_C"/>
    <property type="match status" value="1"/>
</dbReference>
<dbReference type="CDD" id="cd14332">
    <property type="entry name" value="UBA_RuvA_C"/>
    <property type="match status" value="1"/>
</dbReference>
<dbReference type="GO" id="GO:0006281">
    <property type="term" value="P:DNA repair"/>
    <property type="evidence" value="ECO:0007669"/>
    <property type="project" value="UniProtKB-UniRule"/>
</dbReference>
<dbReference type="GO" id="GO:0009379">
    <property type="term" value="C:Holliday junction helicase complex"/>
    <property type="evidence" value="ECO:0007669"/>
    <property type="project" value="InterPro"/>
</dbReference>
<dbReference type="Pfam" id="PF14520">
    <property type="entry name" value="HHH_5"/>
    <property type="match status" value="1"/>
</dbReference>
<dbReference type="SUPFAM" id="SSF50249">
    <property type="entry name" value="Nucleic acid-binding proteins"/>
    <property type="match status" value="1"/>
</dbReference>
<dbReference type="GO" id="GO:0005737">
    <property type="term" value="C:cytoplasm"/>
    <property type="evidence" value="ECO:0007669"/>
    <property type="project" value="UniProtKB-SubCell"/>
</dbReference>
<dbReference type="EMBL" id="QBML01000032">
    <property type="protein sequence ID" value="PZO37319.1"/>
    <property type="molecule type" value="Genomic_DNA"/>
</dbReference>
<dbReference type="GO" id="GO:0048476">
    <property type="term" value="C:Holliday junction resolvase complex"/>
    <property type="evidence" value="ECO:0007669"/>
    <property type="project" value="UniProtKB-UniRule"/>
</dbReference>
<dbReference type="GO" id="GO:0005524">
    <property type="term" value="F:ATP binding"/>
    <property type="evidence" value="ECO:0007669"/>
    <property type="project" value="InterPro"/>
</dbReference>
<sequence>MIGYLRGAIAACKAADSSRKNTPTYWLTLDVQGIGYDIQITASTANKLPLVGQETQIYTHLIVREDQMVLFGFPTLAERELFRQLISVSGIGTQVGLALLNSLGIQDLVKAIVSGNTRVLSLTPGVGTKTAERLALELKTKLADGRLAQVGATRSVGSMVSVAVQEELEMTLLALGYTPAEISNALNAIASLPILTKTQDIEAWIKEAIAWLSR</sequence>
<keyword evidence="1 6" id="KW-0963">Cytoplasm</keyword>
<comment type="function">
    <text evidence="6">The RuvA-RuvB-RuvC complex processes Holliday junction (HJ) DNA during genetic recombination and DNA repair, while the RuvA-RuvB complex plays an important role in the rescue of blocked DNA replication forks via replication fork reversal (RFR). RuvA specifically binds to HJ cruciform DNA, conferring on it an open structure. The RuvB hexamer acts as an ATP-dependent pump, pulling dsDNA into and through the RuvAB complex. HJ branch migration allows RuvC to scan DNA until it finds its consensus sequence, where it cleaves and resolves the cruciform DNA.</text>
</comment>
<dbReference type="Gene3D" id="1.10.8.10">
    <property type="entry name" value="DNA helicase RuvA subunit, C-terminal domain"/>
    <property type="match status" value="1"/>
</dbReference>
<dbReference type="HAMAP" id="MF_00031">
    <property type="entry name" value="DNA_HJ_migration_RuvA"/>
    <property type="match status" value="1"/>
</dbReference>
<comment type="subunit">
    <text evidence="6">Homotetramer. Forms an RuvA(8)-RuvB(12)-Holliday junction (HJ) complex. HJ DNA is sandwiched between 2 RuvA tetramers; dsDNA enters through RuvA and exits via RuvB. An RuvB hexamer assembles on each DNA strand where it exits the tetramer. Each RuvB hexamer is contacted by two RuvA subunits (via domain III) on 2 adjacent RuvB subunits; this complex drives branch migration. In the full resolvosome a probable DNA-RuvA(4)-RuvB(12)-RuvC(2) complex forms which resolves the HJ.</text>
</comment>
<name>A0A2W4W5Q7_9CYAN</name>
<protein>
    <recommendedName>
        <fullName evidence="6">Holliday junction branch migration complex subunit RuvA</fullName>
    </recommendedName>
</protein>
<comment type="caution">
    <text evidence="9">The sequence shown here is derived from an EMBL/GenBank/DDBJ whole genome shotgun (WGS) entry which is preliminary data.</text>
</comment>
<feature type="region of interest" description="Domain III" evidence="6">
    <location>
        <begin position="166"/>
        <end position="214"/>
    </location>
</feature>
<dbReference type="AlphaFoldDB" id="A0A2W4W5Q7"/>